<dbReference type="InterPro" id="IPR038257">
    <property type="entry name" value="CRISPR-assoc_Cas3_HD_sf"/>
</dbReference>
<keyword evidence="3" id="KW-0540">Nuclease</keyword>
<evidence type="ECO:0000256" key="1">
    <source>
        <dbReference type="ARBA" id="ARBA00006847"/>
    </source>
</evidence>
<dbReference type="GO" id="GO:0051607">
    <property type="term" value="P:defense response to virus"/>
    <property type="evidence" value="ECO:0007669"/>
    <property type="project" value="UniProtKB-KW"/>
</dbReference>
<protein>
    <submittedName>
        <fullName evidence="11">CRISPR-associated endonuclease Cas3</fullName>
    </submittedName>
</protein>
<name>A0A838XY40_9HYPH</name>
<evidence type="ECO:0000256" key="8">
    <source>
        <dbReference type="ARBA" id="ARBA00022840"/>
    </source>
</evidence>
<dbReference type="CDD" id="cd09641">
    <property type="entry name" value="Cas3''_I"/>
    <property type="match status" value="1"/>
</dbReference>
<dbReference type="Proteomes" id="UP000559404">
    <property type="component" value="Unassembled WGS sequence"/>
</dbReference>
<keyword evidence="5" id="KW-0547">Nucleotide-binding</keyword>
<dbReference type="Gene3D" id="1.10.3210.30">
    <property type="match status" value="1"/>
</dbReference>
<comment type="caution">
    <text evidence="11">The sequence shown here is derived from an EMBL/GenBank/DDBJ whole genome shotgun (WGS) entry which is preliminary data.</text>
</comment>
<dbReference type="GO" id="GO:0004519">
    <property type="term" value="F:endonuclease activity"/>
    <property type="evidence" value="ECO:0007669"/>
    <property type="project" value="UniProtKB-KW"/>
</dbReference>
<dbReference type="PROSITE" id="PS51643">
    <property type="entry name" value="HD_CAS3"/>
    <property type="match status" value="1"/>
</dbReference>
<proteinExistence type="inferred from homology"/>
<evidence type="ECO:0000256" key="5">
    <source>
        <dbReference type="ARBA" id="ARBA00022741"/>
    </source>
</evidence>
<evidence type="ECO:0000313" key="11">
    <source>
        <dbReference type="EMBL" id="MBA4613366.1"/>
    </source>
</evidence>
<dbReference type="NCBIfam" id="TIGR01596">
    <property type="entry name" value="cas3_HD"/>
    <property type="match status" value="1"/>
</dbReference>
<dbReference type="Gene3D" id="3.40.50.300">
    <property type="entry name" value="P-loop containing nucleotide triphosphate hydrolases"/>
    <property type="match status" value="2"/>
</dbReference>
<accession>A0A838XY40</accession>
<dbReference type="InterPro" id="IPR011545">
    <property type="entry name" value="DEAD/DEAH_box_helicase_dom"/>
</dbReference>
<dbReference type="InterPro" id="IPR006674">
    <property type="entry name" value="HD_domain"/>
</dbReference>
<reference evidence="11 12" key="2">
    <citation type="submission" date="2020-08" db="EMBL/GenBank/DDBJ databases">
        <title>Stappia taiwanensis sp. nov., isolated from a coastal thermal spring.</title>
        <authorList>
            <person name="Kampfer P."/>
        </authorList>
    </citation>
    <scope>NUCLEOTIDE SEQUENCE [LARGE SCALE GENOMIC DNA]</scope>
    <source>
        <strain evidence="11 12">DSM 23284</strain>
    </source>
</reference>
<dbReference type="GO" id="GO:0004386">
    <property type="term" value="F:helicase activity"/>
    <property type="evidence" value="ECO:0007669"/>
    <property type="project" value="UniProtKB-KW"/>
</dbReference>
<feature type="domain" description="HD Cas3-type" evidence="10">
    <location>
        <begin position="11"/>
        <end position="177"/>
    </location>
</feature>
<keyword evidence="9" id="KW-0051">Antiviral defense</keyword>
<comment type="similarity">
    <text evidence="2">In the central section; belongs to the CRISPR-associated helicase Cas3 family.</text>
</comment>
<evidence type="ECO:0000256" key="2">
    <source>
        <dbReference type="ARBA" id="ARBA00009046"/>
    </source>
</evidence>
<evidence type="ECO:0000313" key="12">
    <source>
        <dbReference type="Proteomes" id="UP000559404"/>
    </source>
</evidence>
<evidence type="ECO:0000256" key="9">
    <source>
        <dbReference type="ARBA" id="ARBA00023118"/>
    </source>
</evidence>
<evidence type="ECO:0000256" key="6">
    <source>
        <dbReference type="ARBA" id="ARBA00022801"/>
    </source>
</evidence>
<evidence type="ECO:0000256" key="3">
    <source>
        <dbReference type="ARBA" id="ARBA00022722"/>
    </source>
</evidence>
<dbReference type="NCBIfam" id="TIGR01587">
    <property type="entry name" value="cas3_core"/>
    <property type="match status" value="1"/>
</dbReference>
<sequence length="749" mass="81567">MQFAHSTPDPDRQNWQPLSDHLTAVAALARAFAASFGGGHAAELAGLLHDLGKYSAAFQAYLEGWGGSVDHSTAGAQCVRGLPFQKMDRLMADLLSFVIAGHHAGLADWLGASGGLRSRLDKRTEPLDEIWRQEISPGDGPLVPAGFDWSRDKERSAFQLAFLGRMLFSCLVDADFLDTEAFYASVDGVEVDRSWPRLEDELGGLIARFDGFMAAKQAGAPTSPVNRLRADILAHARAQAELSPGLFTLNVPTGGGKTLASLGFALDHARRHGLERIVYAIPFTSVIDQTAAVFREVLGDEVILEHHSAIEEEVPSRDEQRWGRDKLRLAMENWAAPLVLTTNVQLFESLFAARTSRCRKLHNLARSVIILDEAQTIPLHVLRPCVAALDELARNYGATIVLCTATQPALAAPRFAGGLALDLARELAPDPADLHARLKRVRLEVVPEEMTDTDLVGALGEVSQGLVIVNSRAHALMLYREAVAAGLEGVVHLTTRQTAADRRRILADIRGRLVSDRPQPCRVIATSLVEAGVDLDFPRVWRAEAGLDQIMQAAGRCNREGRRPVEDSVVTVFRPAEMKPPREIAGFAAATGRVLASGKTLDDPAAIQRYFEEVYWQKGPGLDREEILTKAFGVSRGTLDFSYRSAAEKFRMIESGMAAVIIRHDKAAQSVLAALAKGLSPAAAARKLQPHVVQVPPQQRKELLDNGHACFVEGFGDQFAVLESDRLYTMETGLAWEQAGELGVENGIL</sequence>
<reference evidence="11 12" key="1">
    <citation type="submission" date="2020-07" db="EMBL/GenBank/DDBJ databases">
        <authorList>
            <person name="Li M."/>
        </authorList>
    </citation>
    <scope>NUCLEOTIDE SEQUENCE [LARGE SCALE GENOMIC DNA]</scope>
    <source>
        <strain evidence="11 12">DSM 23284</strain>
    </source>
</reference>
<dbReference type="InterPro" id="IPR014001">
    <property type="entry name" value="Helicase_ATP-bd"/>
</dbReference>
<dbReference type="GO" id="GO:0003676">
    <property type="term" value="F:nucleic acid binding"/>
    <property type="evidence" value="ECO:0007669"/>
    <property type="project" value="InterPro"/>
</dbReference>
<evidence type="ECO:0000256" key="7">
    <source>
        <dbReference type="ARBA" id="ARBA00022806"/>
    </source>
</evidence>
<dbReference type="CDD" id="cd17930">
    <property type="entry name" value="DEXHc_cas3"/>
    <property type="match status" value="1"/>
</dbReference>
<dbReference type="SMART" id="SM00487">
    <property type="entry name" value="DEXDc"/>
    <property type="match status" value="1"/>
</dbReference>
<dbReference type="AlphaFoldDB" id="A0A838XY40"/>
<keyword evidence="11" id="KW-0255">Endonuclease</keyword>
<dbReference type="EMBL" id="JACEON010000018">
    <property type="protein sequence ID" value="MBA4613366.1"/>
    <property type="molecule type" value="Genomic_DNA"/>
</dbReference>
<keyword evidence="4" id="KW-0479">Metal-binding</keyword>
<dbReference type="SUPFAM" id="SSF109604">
    <property type="entry name" value="HD-domain/PDEase-like"/>
    <property type="match status" value="1"/>
</dbReference>
<dbReference type="GO" id="GO:0016787">
    <property type="term" value="F:hydrolase activity"/>
    <property type="evidence" value="ECO:0007669"/>
    <property type="project" value="UniProtKB-KW"/>
</dbReference>
<dbReference type="InterPro" id="IPR006474">
    <property type="entry name" value="Helicase_Cas3_CRISPR-ass_core"/>
</dbReference>
<evidence type="ECO:0000259" key="10">
    <source>
        <dbReference type="PROSITE" id="PS51643"/>
    </source>
</evidence>
<evidence type="ECO:0000256" key="4">
    <source>
        <dbReference type="ARBA" id="ARBA00022723"/>
    </source>
</evidence>
<keyword evidence="12" id="KW-1185">Reference proteome</keyword>
<keyword evidence="7" id="KW-0347">Helicase</keyword>
<dbReference type="InterPro" id="IPR054712">
    <property type="entry name" value="Cas3-like_dom"/>
</dbReference>
<dbReference type="Pfam" id="PF00270">
    <property type="entry name" value="DEAD"/>
    <property type="match status" value="1"/>
</dbReference>
<comment type="similarity">
    <text evidence="1">In the N-terminal section; belongs to the CRISPR-associated nuclease Cas3-HD family.</text>
</comment>
<keyword evidence="8" id="KW-0067">ATP-binding</keyword>
<dbReference type="Pfam" id="PF22590">
    <property type="entry name" value="Cas3-like_C_2"/>
    <property type="match status" value="1"/>
</dbReference>
<dbReference type="SUPFAM" id="SSF52540">
    <property type="entry name" value="P-loop containing nucleoside triphosphate hydrolases"/>
    <property type="match status" value="1"/>
</dbReference>
<dbReference type="RefSeq" id="WP_181761565.1">
    <property type="nucleotide sequence ID" value="NZ_BMCR01000001.1"/>
</dbReference>
<dbReference type="GO" id="GO:0046872">
    <property type="term" value="F:metal ion binding"/>
    <property type="evidence" value="ECO:0007669"/>
    <property type="project" value="UniProtKB-KW"/>
</dbReference>
<dbReference type="InterPro" id="IPR006483">
    <property type="entry name" value="CRISPR-assoc_Cas3_HD"/>
</dbReference>
<keyword evidence="6" id="KW-0378">Hydrolase</keyword>
<dbReference type="InterPro" id="IPR027417">
    <property type="entry name" value="P-loop_NTPase"/>
</dbReference>
<organism evidence="11 12">
    <name type="scientific">Stappia taiwanensis</name>
    <dbReference type="NCBI Taxonomy" id="992267"/>
    <lineage>
        <taxon>Bacteria</taxon>
        <taxon>Pseudomonadati</taxon>
        <taxon>Pseudomonadota</taxon>
        <taxon>Alphaproteobacteria</taxon>
        <taxon>Hyphomicrobiales</taxon>
        <taxon>Stappiaceae</taxon>
        <taxon>Stappia</taxon>
    </lineage>
</organism>
<dbReference type="Pfam" id="PF01966">
    <property type="entry name" value="HD"/>
    <property type="match status" value="1"/>
</dbReference>
<dbReference type="GO" id="GO:0005524">
    <property type="term" value="F:ATP binding"/>
    <property type="evidence" value="ECO:0007669"/>
    <property type="project" value="UniProtKB-KW"/>
</dbReference>
<gene>
    <name evidence="11" type="ORF">H1W37_17030</name>
</gene>